<feature type="region of interest" description="Disordered" evidence="1">
    <location>
        <begin position="20"/>
        <end position="102"/>
    </location>
</feature>
<feature type="compositionally biased region" description="Acidic residues" evidence="1">
    <location>
        <begin position="20"/>
        <end position="29"/>
    </location>
</feature>
<evidence type="ECO:0000313" key="2">
    <source>
        <dbReference type="EMBL" id="CAG6485448.1"/>
    </source>
</evidence>
<reference evidence="2" key="1">
    <citation type="submission" date="2021-05" db="EMBL/GenBank/DDBJ databases">
        <authorList>
            <person name="Alioto T."/>
            <person name="Alioto T."/>
            <person name="Gomez Garrido J."/>
        </authorList>
    </citation>
    <scope>NUCLEOTIDE SEQUENCE</scope>
</reference>
<dbReference type="AlphaFoldDB" id="A0A8D8C368"/>
<proteinExistence type="predicted"/>
<feature type="compositionally biased region" description="Basic residues" evidence="1">
    <location>
        <begin position="89"/>
        <end position="98"/>
    </location>
</feature>
<organism evidence="2">
    <name type="scientific">Culex pipiens</name>
    <name type="common">House mosquito</name>
    <dbReference type="NCBI Taxonomy" id="7175"/>
    <lineage>
        <taxon>Eukaryota</taxon>
        <taxon>Metazoa</taxon>
        <taxon>Ecdysozoa</taxon>
        <taxon>Arthropoda</taxon>
        <taxon>Hexapoda</taxon>
        <taxon>Insecta</taxon>
        <taxon>Pterygota</taxon>
        <taxon>Neoptera</taxon>
        <taxon>Endopterygota</taxon>
        <taxon>Diptera</taxon>
        <taxon>Nematocera</taxon>
        <taxon>Culicoidea</taxon>
        <taxon>Culicidae</taxon>
        <taxon>Culicinae</taxon>
        <taxon>Culicini</taxon>
        <taxon>Culex</taxon>
        <taxon>Culex</taxon>
    </lineage>
</organism>
<accession>A0A8D8C368</accession>
<name>A0A8D8C368_CULPI</name>
<protein>
    <submittedName>
        <fullName evidence="2">(northern house mosquito) hypothetical protein</fullName>
    </submittedName>
</protein>
<sequence length="161" mass="17553">MDSVQTLEALEIDVGDFTMEEQYLEEDPFADCPAGDGDTDGPSVSANPYQLNDSEFDNSAAPEQPDESEFANSAASDQFDESAGGGGPSKKRKNKTKGKHDTSEDLFMCTLAVYKREFKGQTSGQHCTLGGFRELERGLCNASLGPILCLFEPRDCFRDES</sequence>
<dbReference type="EMBL" id="HBUE01101227">
    <property type="protein sequence ID" value="CAG6485448.1"/>
    <property type="molecule type" value="Transcribed_RNA"/>
</dbReference>
<feature type="compositionally biased region" description="Polar residues" evidence="1">
    <location>
        <begin position="42"/>
        <end position="53"/>
    </location>
</feature>
<evidence type="ECO:0000256" key="1">
    <source>
        <dbReference type="SAM" id="MobiDB-lite"/>
    </source>
</evidence>